<feature type="domain" description="Aminoglycoside phosphotransferase" evidence="1">
    <location>
        <begin position="94"/>
        <end position="277"/>
    </location>
</feature>
<accession>A0A9P8N5L9</accession>
<dbReference type="InterPro" id="IPR002575">
    <property type="entry name" value="Aminoglycoside_PTrfase"/>
</dbReference>
<keyword evidence="3" id="KW-1185">Reference proteome</keyword>
<dbReference type="OrthoDB" id="3250044at2759"/>
<dbReference type="PANTHER" id="PTHR21310:SF58">
    <property type="entry name" value="AMINOGLYCOSIDE PHOSPHOTRANSFERASE DOMAIN-CONTAINING PROTEIN"/>
    <property type="match status" value="1"/>
</dbReference>
<evidence type="ECO:0000313" key="3">
    <source>
        <dbReference type="Proteomes" id="UP000824596"/>
    </source>
</evidence>
<protein>
    <submittedName>
        <fullName evidence="2">Phosphotransferase enzyme family domain-containing protein</fullName>
    </submittedName>
</protein>
<dbReference type="InterPro" id="IPR011009">
    <property type="entry name" value="Kinase-like_dom_sf"/>
</dbReference>
<dbReference type="AlphaFoldDB" id="A0A9P8N5L9"/>
<sequence length="304" mass="34520">MLDLPRCCAAEITITHPIGPLVLGPVLGWVPQPDDHPLRDQVLDVFLFRLRVMLDRKPEILYASATALVFGLTPWAVLKISDRPDSEDICNMAYITANVPEVPVPAILGAFRGAGRHWVFMARVPGERLNTIWTKLTPMQKLSVQGQLNTAFAALARYERPPQGPCSRLGSVAAGICRDALRKSRASLGSIPTEMVFNDFLCDTLDPRVKRWLRHIRAGMRNDHRIVLTHGNLHPRNILVKVTAILGWERAGWYPDYWDYVRAMSATEGPLNNALDDWIDFLPTELRAWFQRRDVTLEARSRWR</sequence>
<comment type="caution">
    <text evidence="2">The sequence shown here is derived from an EMBL/GenBank/DDBJ whole genome shotgun (WGS) entry which is preliminary data.</text>
</comment>
<dbReference type="InterPro" id="IPR051678">
    <property type="entry name" value="AGP_Transferase"/>
</dbReference>
<dbReference type="Gene3D" id="3.90.1200.10">
    <property type="match status" value="1"/>
</dbReference>
<dbReference type="RefSeq" id="XP_044724910.1">
    <property type="nucleotide sequence ID" value="XM_044858510.1"/>
</dbReference>
<evidence type="ECO:0000313" key="2">
    <source>
        <dbReference type="EMBL" id="KAH0967397.1"/>
    </source>
</evidence>
<proteinExistence type="predicted"/>
<dbReference type="GeneID" id="68349168"/>
<dbReference type="EMBL" id="JAIZPD010000001">
    <property type="protein sequence ID" value="KAH0967397.1"/>
    <property type="molecule type" value="Genomic_DNA"/>
</dbReference>
<dbReference type="SUPFAM" id="SSF56112">
    <property type="entry name" value="Protein kinase-like (PK-like)"/>
    <property type="match status" value="1"/>
</dbReference>
<evidence type="ECO:0000259" key="1">
    <source>
        <dbReference type="Pfam" id="PF01636"/>
    </source>
</evidence>
<dbReference type="PANTHER" id="PTHR21310">
    <property type="entry name" value="AMINOGLYCOSIDE PHOSPHOTRANSFERASE-RELATED-RELATED"/>
    <property type="match status" value="1"/>
</dbReference>
<reference evidence="2" key="1">
    <citation type="submission" date="2021-09" db="EMBL/GenBank/DDBJ databases">
        <title>A high-quality genome of the endoparasitic fungus Hirsutella rhossiliensis with a comparison of Hirsutella genomes reveals transposable elements contributing to genome size variation.</title>
        <authorList>
            <person name="Lin R."/>
            <person name="Jiao Y."/>
            <person name="Sun X."/>
            <person name="Ling J."/>
            <person name="Xie B."/>
            <person name="Cheng X."/>
        </authorList>
    </citation>
    <scope>NUCLEOTIDE SEQUENCE</scope>
    <source>
        <strain evidence="2">HR02</strain>
    </source>
</reference>
<dbReference type="Proteomes" id="UP000824596">
    <property type="component" value="Unassembled WGS sequence"/>
</dbReference>
<organism evidence="2 3">
    <name type="scientific">Hirsutella rhossiliensis</name>
    <dbReference type="NCBI Taxonomy" id="111463"/>
    <lineage>
        <taxon>Eukaryota</taxon>
        <taxon>Fungi</taxon>
        <taxon>Dikarya</taxon>
        <taxon>Ascomycota</taxon>
        <taxon>Pezizomycotina</taxon>
        <taxon>Sordariomycetes</taxon>
        <taxon>Hypocreomycetidae</taxon>
        <taxon>Hypocreales</taxon>
        <taxon>Ophiocordycipitaceae</taxon>
        <taxon>Hirsutella</taxon>
    </lineage>
</organism>
<dbReference type="Pfam" id="PF01636">
    <property type="entry name" value="APH"/>
    <property type="match status" value="1"/>
</dbReference>
<name>A0A9P8N5L9_9HYPO</name>
<gene>
    <name evidence="2" type="ORF">HRG_00039</name>
</gene>